<keyword evidence="2" id="KW-1185">Reference proteome</keyword>
<reference evidence="1" key="1">
    <citation type="submission" date="2022-02" db="EMBL/GenBank/DDBJ databases">
        <authorList>
            <person name="Leng L."/>
        </authorList>
    </citation>
    <scope>NUCLEOTIDE SEQUENCE</scope>
    <source>
        <strain evidence="1">JI</strain>
    </source>
</reference>
<dbReference type="EMBL" id="JAKOAV010000059">
    <property type="protein sequence ID" value="MDF9410022.1"/>
    <property type="molecule type" value="Genomic_DNA"/>
</dbReference>
<protein>
    <submittedName>
        <fullName evidence="1">Uncharacterized protein</fullName>
    </submittedName>
</protein>
<name>A0A9X4H7G2_9FIRM</name>
<accession>A0A9X4H7G2</accession>
<organism evidence="1 2">
    <name type="scientific">Pelotomaculum isophthalicicum JI</name>
    <dbReference type="NCBI Taxonomy" id="947010"/>
    <lineage>
        <taxon>Bacteria</taxon>
        <taxon>Bacillati</taxon>
        <taxon>Bacillota</taxon>
        <taxon>Clostridia</taxon>
        <taxon>Eubacteriales</taxon>
        <taxon>Desulfotomaculaceae</taxon>
        <taxon>Pelotomaculum</taxon>
    </lineage>
</organism>
<sequence length="51" mass="5823">MSGVTFLTCLADWQNNSHAIDGENPTVKLREKQQDLDKIKETIEDQGYDVK</sequence>
<proteinExistence type="predicted"/>
<dbReference type="AlphaFoldDB" id="A0A9X4H7G2"/>
<dbReference type="RefSeq" id="WP_277445564.1">
    <property type="nucleotide sequence ID" value="NZ_JAKOAV010000059.1"/>
</dbReference>
<gene>
    <name evidence="1" type="ORF">L7E55_17025</name>
</gene>
<evidence type="ECO:0000313" key="2">
    <source>
        <dbReference type="Proteomes" id="UP001154312"/>
    </source>
</evidence>
<comment type="caution">
    <text evidence="1">The sequence shown here is derived from an EMBL/GenBank/DDBJ whole genome shotgun (WGS) entry which is preliminary data.</text>
</comment>
<evidence type="ECO:0000313" key="1">
    <source>
        <dbReference type="EMBL" id="MDF9410022.1"/>
    </source>
</evidence>
<dbReference type="Proteomes" id="UP001154312">
    <property type="component" value="Unassembled WGS sequence"/>
</dbReference>